<organism evidence="1 2">
    <name type="scientific">Curvularia clavata</name>
    <dbReference type="NCBI Taxonomy" id="95742"/>
    <lineage>
        <taxon>Eukaryota</taxon>
        <taxon>Fungi</taxon>
        <taxon>Dikarya</taxon>
        <taxon>Ascomycota</taxon>
        <taxon>Pezizomycotina</taxon>
        <taxon>Dothideomycetes</taxon>
        <taxon>Pleosporomycetidae</taxon>
        <taxon>Pleosporales</taxon>
        <taxon>Pleosporineae</taxon>
        <taxon>Pleosporaceae</taxon>
        <taxon>Curvularia</taxon>
    </lineage>
</organism>
<dbReference type="VEuPathDB" id="FungiDB:yc1106_00590"/>
<evidence type="ECO:0000313" key="1">
    <source>
        <dbReference type="EMBL" id="USP73316.1"/>
    </source>
</evidence>
<proteinExistence type="predicted"/>
<dbReference type="Proteomes" id="UP001056012">
    <property type="component" value="Chromosome 1"/>
</dbReference>
<accession>A0A9Q8YZT8</accession>
<dbReference type="EMBL" id="CP089274">
    <property type="protein sequence ID" value="USP73316.1"/>
    <property type="molecule type" value="Genomic_DNA"/>
</dbReference>
<protein>
    <submittedName>
        <fullName evidence="1">Uncharacterized protein</fullName>
    </submittedName>
</protein>
<sequence length="419" mass="49550">MIANYKFRRIARDLEKLPCELHEAILADLEFRQLIRIYSCAGTRLTWSLQNSPSPWSCHFRWKDTNKLQKLLAITDKVQKFCFSAPKTIFYPPHILEYKELSFLLWKSSQWNKTSTAISSQKLRNGTLLARHWLQTLNEAVFDNRTRQTLWEGYAHLVEPWVAEVPGAQRIIERIVERLGRWDKIDLTTIFTMDELALFMELYQQVRLKRAEAFSRELHRLADLYEKHATRLKMPFDPRPYPPTDLNATHIPNVMRRQARRIMNVAKSTAWHKTDMFLHRFAWPALVPYDWCTQLFNEMVLKPGFLERKTRDDPTATKMKQECRYVLAKRPSWTLDAPEMVASEVKADVDGSKMKQQQLASQEPLLHPIRIHVYQRGTKNKAHSEAHVLPRGDEELQWLEKFAQITAYLEEEYPKFARQ</sequence>
<dbReference type="OrthoDB" id="3478523at2759"/>
<reference evidence="1" key="1">
    <citation type="submission" date="2021-12" db="EMBL/GenBank/DDBJ databases">
        <title>Curvularia clavata genome.</title>
        <authorList>
            <person name="Cao Y."/>
        </authorList>
    </citation>
    <scope>NUCLEOTIDE SEQUENCE</scope>
    <source>
        <strain evidence="1">Yc1106</strain>
    </source>
</reference>
<name>A0A9Q8YZT8_CURCL</name>
<gene>
    <name evidence="1" type="ORF">yc1106_00590</name>
</gene>
<keyword evidence="2" id="KW-1185">Reference proteome</keyword>
<evidence type="ECO:0000313" key="2">
    <source>
        <dbReference type="Proteomes" id="UP001056012"/>
    </source>
</evidence>
<dbReference type="AlphaFoldDB" id="A0A9Q8YZT8"/>